<dbReference type="Proteomes" id="UP000887013">
    <property type="component" value="Unassembled WGS sequence"/>
</dbReference>
<gene>
    <name evidence="1" type="ORF">NPIL_57771</name>
</gene>
<sequence>MGKLPKTNVLAYNGFKSTPTLEKQMTGNISNLFSEGDFVRHYLTDTRQLLSFPYLSHHTNEVNHRIQHSDPCLPCSTNEESNLIGSSEDSPSSSVYINAETISADVKVPPPSNSAPSIENSKHLLFSSSSSSDSEIGEDEIIILHSSRCPLGKAWVQRIKKI</sequence>
<keyword evidence="2" id="KW-1185">Reference proteome</keyword>
<name>A0A8X6QXM0_NEPPI</name>
<evidence type="ECO:0000313" key="2">
    <source>
        <dbReference type="Proteomes" id="UP000887013"/>
    </source>
</evidence>
<protein>
    <submittedName>
        <fullName evidence="1">Uncharacterized protein</fullName>
    </submittedName>
</protein>
<dbReference type="EMBL" id="BMAW01039086">
    <property type="protein sequence ID" value="GFU54433.1"/>
    <property type="molecule type" value="Genomic_DNA"/>
</dbReference>
<proteinExistence type="predicted"/>
<organism evidence="1 2">
    <name type="scientific">Nephila pilipes</name>
    <name type="common">Giant wood spider</name>
    <name type="synonym">Nephila maculata</name>
    <dbReference type="NCBI Taxonomy" id="299642"/>
    <lineage>
        <taxon>Eukaryota</taxon>
        <taxon>Metazoa</taxon>
        <taxon>Ecdysozoa</taxon>
        <taxon>Arthropoda</taxon>
        <taxon>Chelicerata</taxon>
        <taxon>Arachnida</taxon>
        <taxon>Araneae</taxon>
        <taxon>Araneomorphae</taxon>
        <taxon>Entelegynae</taxon>
        <taxon>Araneoidea</taxon>
        <taxon>Nephilidae</taxon>
        <taxon>Nephila</taxon>
    </lineage>
</organism>
<accession>A0A8X6QXM0</accession>
<evidence type="ECO:0000313" key="1">
    <source>
        <dbReference type="EMBL" id="GFU54433.1"/>
    </source>
</evidence>
<dbReference type="AlphaFoldDB" id="A0A8X6QXM0"/>
<reference evidence="1" key="1">
    <citation type="submission" date="2020-08" db="EMBL/GenBank/DDBJ databases">
        <title>Multicomponent nature underlies the extraordinary mechanical properties of spider dragline silk.</title>
        <authorList>
            <person name="Kono N."/>
            <person name="Nakamura H."/>
            <person name="Mori M."/>
            <person name="Yoshida Y."/>
            <person name="Ohtoshi R."/>
            <person name="Malay A.D."/>
            <person name="Moran D.A.P."/>
            <person name="Tomita M."/>
            <person name="Numata K."/>
            <person name="Arakawa K."/>
        </authorList>
    </citation>
    <scope>NUCLEOTIDE SEQUENCE</scope>
</reference>
<comment type="caution">
    <text evidence="1">The sequence shown here is derived from an EMBL/GenBank/DDBJ whole genome shotgun (WGS) entry which is preliminary data.</text>
</comment>